<protein>
    <recommendedName>
        <fullName evidence="3">S1 motif domain-containing protein</fullName>
    </recommendedName>
</protein>
<dbReference type="Proteomes" id="UP000822184">
    <property type="component" value="Unassembled WGS sequence"/>
</dbReference>
<name>A0AAE5LQI3_CLOBE</name>
<dbReference type="AlphaFoldDB" id="A0AAE5LQI3"/>
<proteinExistence type="predicted"/>
<gene>
    <name evidence="1" type="ORF">BCD95_002896</name>
</gene>
<reference evidence="1" key="1">
    <citation type="submission" date="2020-06" db="EMBL/GenBank/DDBJ databases">
        <title>Genomic insights into acetone-butanol-ethanol (ABE) fermentation by sequencing solventogenic clostridia strains.</title>
        <authorList>
            <person name="Brown S."/>
        </authorList>
    </citation>
    <scope>NUCLEOTIDE SEQUENCE</scope>
    <source>
        <strain evidence="1">DJ123</strain>
    </source>
</reference>
<sequence length="166" mass="19578">MYIKFKWEWFKNGKEYDTYMEIVNGYAERQIMICDNRYIASNREDKDMGFFLAEGLIETNELDGIVSKNEFEEVWSIHSKCLLEDWLCAKEYFTKGKEVEGILKVFYPQGVIIELENRAIAIADYEECARNSAAKNLYPNHVVSAKVRDYDEKNMWIILEDAKVQL</sequence>
<dbReference type="EMBL" id="JABTDW010000001">
    <property type="protein sequence ID" value="NSB14637.1"/>
    <property type="molecule type" value="Genomic_DNA"/>
</dbReference>
<dbReference type="RefSeq" id="WP_077853942.1">
    <property type="nucleotide sequence ID" value="NZ_JABTDW010000001.1"/>
</dbReference>
<organism evidence="1 2">
    <name type="scientific">Clostridium beijerinckii</name>
    <name type="common">Clostridium MP</name>
    <dbReference type="NCBI Taxonomy" id="1520"/>
    <lineage>
        <taxon>Bacteria</taxon>
        <taxon>Bacillati</taxon>
        <taxon>Bacillota</taxon>
        <taxon>Clostridia</taxon>
        <taxon>Eubacteriales</taxon>
        <taxon>Clostridiaceae</taxon>
        <taxon>Clostridium</taxon>
    </lineage>
</organism>
<evidence type="ECO:0000313" key="1">
    <source>
        <dbReference type="EMBL" id="NSB14637.1"/>
    </source>
</evidence>
<evidence type="ECO:0008006" key="3">
    <source>
        <dbReference type="Google" id="ProtNLM"/>
    </source>
</evidence>
<evidence type="ECO:0000313" key="2">
    <source>
        <dbReference type="Proteomes" id="UP000822184"/>
    </source>
</evidence>
<comment type="caution">
    <text evidence="1">The sequence shown here is derived from an EMBL/GenBank/DDBJ whole genome shotgun (WGS) entry which is preliminary data.</text>
</comment>
<accession>A0AAE5LQI3</accession>